<accession>A0ABR3QVE0</accession>
<evidence type="ECO:0000313" key="2">
    <source>
        <dbReference type="Proteomes" id="UP001521785"/>
    </source>
</evidence>
<name>A0ABR3QVE0_9PLEO</name>
<comment type="caution">
    <text evidence="1">The sequence shown here is derived from an EMBL/GenBank/DDBJ whole genome shotgun (WGS) entry which is preliminary data.</text>
</comment>
<dbReference type="Proteomes" id="UP001521785">
    <property type="component" value="Unassembled WGS sequence"/>
</dbReference>
<evidence type="ECO:0000313" key="1">
    <source>
        <dbReference type="EMBL" id="KAL1595859.1"/>
    </source>
</evidence>
<gene>
    <name evidence="1" type="ORF">SLS60_009549</name>
</gene>
<proteinExistence type="predicted"/>
<reference evidence="1 2" key="1">
    <citation type="submission" date="2024-02" db="EMBL/GenBank/DDBJ databases">
        <title>De novo assembly and annotation of 12 fungi associated with fruit tree decline syndrome in Ontario, Canada.</title>
        <authorList>
            <person name="Sulman M."/>
            <person name="Ellouze W."/>
            <person name="Ilyukhin E."/>
        </authorList>
    </citation>
    <scope>NUCLEOTIDE SEQUENCE [LARGE SCALE GENOMIC DNA]</scope>
    <source>
        <strain evidence="1 2">M42-189</strain>
    </source>
</reference>
<protein>
    <submittedName>
        <fullName evidence="1">Uncharacterized protein</fullName>
    </submittedName>
</protein>
<organism evidence="1 2">
    <name type="scientific">Paraconiothyrium brasiliense</name>
    <dbReference type="NCBI Taxonomy" id="300254"/>
    <lineage>
        <taxon>Eukaryota</taxon>
        <taxon>Fungi</taxon>
        <taxon>Dikarya</taxon>
        <taxon>Ascomycota</taxon>
        <taxon>Pezizomycotina</taxon>
        <taxon>Dothideomycetes</taxon>
        <taxon>Pleosporomycetidae</taxon>
        <taxon>Pleosporales</taxon>
        <taxon>Massarineae</taxon>
        <taxon>Didymosphaeriaceae</taxon>
        <taxon>Paraconiothyrium</taxon>
    </lineage>
</organism>
<keyword evidence="2" id="KW-1185">Reference proteome</keyword>
<sequence length="271" mass="30483">MEHDHEDLVQDTIAAADALATLATLGSGEQYVPPPPSTHIIAGPERTTIHSIFTPGRLRGTMHYEADYETVAQDNLAKFLKVIAEEPARAAIVRSIKLDLVNDNPLESGLVELFNEDHLPAYFLTDDASDGPFPPLTETALLLKAYQRELANDPLLADHPSTPTDFTLLNKNWLDCARFCTYLTEVHVNLFLKLCPKLQVIQVPEQWCPIGEQTFTEAALRKWKEEHGWELEIKEAVEDEFVRIGKKGGWTTAHIQRWLDHEIANDIARNG</sequence>
<dbReference type="EMBL" id="JAKJXO020000015">
    <property type="protein sequence ID" value="KAL1595859.1"/>
    <property type="molecule type" value="Genomic_DNA"/>
</dbReference>